<dbReference type="EMBL" id="KV454408">
    <property type="protein sequence ID" value="ODQ66671.1"/>
    <property type="molecule type" value="Genomic_DNA"/>
</dbReference>
<protein>
    <submittedName>
        <fullName evidence="6">DHH phosphoesterase</fullName>
    </submittedName>
</protein>
<dbReference type="InterPro" id="IPR004097">
    <property type="entry name" value="DHHA2"/>
</dbReference>
<dbReference type="GO" id="GO:0004309">
    <property type="term" value="F:exopolyphosphatase activity"/>
    <property type="evidence" value="ECO:0007669"/>
    <property type="project" value="EnsemblFungi"/>
</dbReference>
<dbReference type="GO" id="GO:0046872">
    <property type="term" value="F:metal ion binding"/>
    <property type="evidence" value="ECO:0007669"/>
    <property type="project" value="UniProtKB-KW"/>
</dbReference>
<dbReference type="PANTHER" id="PTHR12112">
    <property type="entry name" value="BNIP - RELATED"/>
    <property type="match status" value="1"/>
</dbReference>
<dbReference type="Pfam" id="PF02833">
    <property type="entry name" value="DHHA2"/>
    <property type="match status" value="1"/>
</dbReference>
<dbReference type="Gene3D" id="3.90.1640.10">
    <property type="entry name" value="inorganic pyrophosphatase (n-terminal core)"/>
    <property type="match status" value="1"/>
</dbReference>
<dbReference type="Pfam" id="PF01368">
    <property type="entry name" value="DHH"/>
    <property type="match status" value="1"/>
</dbReference>
<evidence type="ECO:0000256" key="4">
    <source>
        <dbReference type="ARBA" id="ARBA00023211"/>
    </source>
</evidence>
<reference evidence="6 7" key="1">
    <citation type="journal article" date="2016" name="Proc. Natl. Acad. Sci. U.S.A.">
        <title>Comparative genomics of biotechnologically important yeasts.</title>
        <authorList>
            <person name="Riley R."/>
            <person name="Haridas S."/>
            <person name="Wolfe K.H."/>
            <person name="Lopes M.R."/>
            <person name="Hittinger C.T."/>
            <person name="Goeker M."/>
            <person name="Salamov A.A."/>
            <person name="Wisecaver J.H."/>
            <person name="Long T.M."/>
            <person name="Calvey C.H."/>
            <person name="Aerts A.L."/>
            <person name="Barry K.W."/>
            <person name="Choi C."/>
            <person name="Clum A."/>
            <person name="Coughlan A.Y."/>
            <person name="Deshpande S."/>
            <person name="Douglass A.P."/>
            <person name="Hanson S.J."/>
            <person name="Klenk H.-P."/>
            <person name="LaButti K.M."/>
            <person name="Lapidus A."/>
            <person name="Lindquist E.A."/>
            <person name="Lipzen A.M."/>
            <person name="Meier-Kolthoff J.P."/>
            <person name="Ohm R.A."/>
            <person name="Otillar R.P."/>
            <person name="Pangilinan J.L."/>
            <person name="Peng Y."/>
            <person name="Rokas A."/>
            <person name="Rosa C.A."/>
            <person name="Scheuner C."/>
            <person name="Sibirny A.A."/>
            <person name="Slot J.C."/>
            <person name="Stielow J.B."/>
            <person name="Sun H."/>
            <person name="Kurtzman C.P."/>
            <person name="Blackwell M."/>
            <person name="Grigoriev I.V."/>
            <person name="Jeffries T.W."/>
        </authorList>
    </citation>
    <scope>NUCLEOTIDE SEQUENCE [LARGE SCALE GENOMIC DNA]</scope>
    <source>
        <strain evidence="6 7">DSM 6958</strain>
    </source>
</reference>
<dbReference type="GO" id="GO:0005759">
    <property type="term" value="C:mitochondrial matrix"/>
    <property type="evidence" value="ECO:0007669"/>
    <property type="project" value="EnsemblFungi"/>
</dbReference>
<evidence type="ECO:0000256" key="2">
    <source>
        <dbReference type="ARBA" id="ARBA00022723"/>
    </source>
</evidence>
<feature type="domain" description="DHHA2" evidence="5">
    <location>
        <begin position="253"/>
        <end position="421"/>
    </location>
</feature>
<gene>
    <name evidence="6" type="ORF">NADFUDRAFT_69809</name>
</gene>
<keyword evidence="7" id="KW-1185">Reference proteome</keyword>
<keyword evidence="4" id="KW-0464">Manganese</keyword>
<keyword evidence="3" id="KW-0378">Hydrolase</keyword>
<evidence type="ECO:0000313" key="6">
    <source>
        <dbReference type="EMBL" id="ODQ66671.1"/>
    </source>
</evidence>
<dbReference type="SUPFAM" id="SSF64182">
    <property type="entry name" value="DHH phosphoesterases"/>
    <property type="match status" value="1"/>
</dbReference>
<dbReference type="PANTHER" id="PTHR12112:SF39">
    <property type="entry name" value="EG:152A3.5 PROTEIN (FBGN0003116_PN PROTEIN)"/>
    <property type="match status" value="1"/>
</dbReference>
<dbReference type="InterPro" id="IPR001667">
    <property type="entry name" value="DDH_dom"/>
</dbReference>
<dbReference type="STRING" id="857566.A0A1E3PMJ8"/>
<proteinExistence type="predicted"/>
<keyword evidence="2" id="KW-0479">Metal-binding</keyword>
<organism evidence="6 7">
    <name type="scientific">Nadsonia fulvescens var. elongata DSM 6958</name>
    <dbReference type="NCBI Taxonomy" id="857566"/>
    <lineage>
        <taxon>Eukaryota</taxon>
        <taxon>Fungi</taxon>
        <taxon>Dikarya</taxon>
        <taxon>Ascomycota</taxon>
        <taxon>Saccharomycotina</taxon>
        <taxon>Dipodascomycetes</taxon>
        <taxon>Dipodascales</taxon>
        <taxon>Dipodascales incertae sedis</taxon>
        <taxon>Nadsonia</taxon>
    </lineage>
</organism>
<dbReference type="AlphaFoldDB" id="A0A1E3PMJ8"/>
<dbReference type="GO" id="GO:0006798">
    <property type="term" value="P:polyphosphate catabolic process"/>
    <property type="evidence" value="ECO:0007669"/>
    <property type="project" value="EnsemblFungi"/>
</dbReference>
<evidence type="ECO:0000256" key="1">
    <source>
        <dbReference type="ARBA" id="ARBA00001936"/>
    </source>
</evidence>
<evidence type="ECO:0000259" key="5">
    <source>
        <dbReference type="SMART" id="SM01131"/>
    </source>
</evidence>
<comment type="cofactor">
    <cofactor evidence="1">
        <name>Mn(2+)</name>
        <dbReference type="ChEBI" id="CHEBI:29035"/>
    </cofactor>
</comment>
<name>A0A1E3PMJ8_9ASCO</name>
<sequence length="429" mass="48442">MVSKVLSEHKLKVFVESIWPRFNAWKSSNYAGSATIVSGNESADLDSCMSSILYAYLYHCSLSFDDKIEESKLVFPLFAIPREDLSLRLDIKYTLSQLKLSEKSLLFFDEFVSENIPNDKVTWVLVDHNSIQDQMKGLSPNVVGIIDHHDDEGLFKDSIADVNGPRIIKKSGSCSSLVLTYWVDYFKQKNQSPSIIDQDIVNLALPPLLIDTSNMKSKVTEEDKESYSIIKSVLNAGVSVSKVEDLDSASQLYDTLKTLKSNLDGLSPRELLRKDYKEWSGVSKSKTSALSYETKLGISTVGESLTWITKNHADFFKALKDYSIERNTSVQVVMTSYSNSQTGKHERELVLLTKNNDVIDELVDEFISNDKTLAELKLVGKDPEQFDTESINNDDTKIYIFQQRKAKASRKKVAPLLRQFIHGIETTLL</sequence>
<dbReference type="SMART" id="SM01131">
    <property type="entry name" value="DHHA2"/>
    <property type="match status" value="1"/>
</dbReference>
<evidence type="ECO:0000313" key="7">
    <source>
        <dbReference type="Proteomes" id="UP000095009"/>
    </source>
</evidence>
<dbReference type="InterPro" id="IPR038763">
    <property type="entry name" value="DHH_sf"/>
</dbReference>
<dbReference type="Gene3D" id="3.10.310.20">
    <property type="entry name" value="DHHA2 domain"/>
    <property type="match status" value="1"/>
</dbReference>
<dbReference type="OrthoDB" id="374045at2759"/>
<dbReference type="InterPro" id="IPR038222">
    <property type="entry name" value="DHHA2_dom_sf"/>
</dbReference>
<dbReference type="Proteomes" id="UP000095009">
    <property type="component" value="Unassembled WGS sequence"/>
</dbReference>
<evidence type="ECO:0000256" key="3">
    <source>
        <dbReference type="ARBA" id="ARBA00022801"/>
    </source>
</evidence>
<accession>A0A1E3PMJ8</accession>